<evidence type="ECO:0000313" key="3">
    <source>
        <dbReference type="EMBL" id="KZP15548.1"/>
    </source>
</evidence>
<feature type="transmembrane region" description="Helical" evidence="1">
    <location>
        <begin position="178"/>
        <end position="199"/>
    </location>
</feature>
<dbReference type="Proteomes" id="UP000076532">
    <property type="component" value="Unassembled WGS sequence"/>
</dbReference>
<dbReference type="InterPro" id="IPR045340">
    <property type="entry name" value="DUF6533"/>
</dbReference>
<feature type="transmembrane region" description="Helical" evidence="1">
    <location>
        <begin position="68"/>
        <end position="92"/>
    </location>
</feature>
<dbReference type="Pfam" id="PF20151">
    <property type="entry name" value="DUF6533"/>
    <property type="match status" value="1"/>
</dbReference>
<dbReference type="EMBL" id="KV417603">
    <property type="protein sequence ID" value="KZP15548.1"/>
    <property type="molecule type" value="Genomic_DNA"/>
</dbReference>
<evidence type="ECO:0000313" key="4">
    <source>
        <dbReference type="Proteomes" id="UP000076532"/>
    </source>
</evidence>
<feature type="transmembrane region" description="Helical" evidence="1">
    <location>
        <begin position="35"/>
        <end position="56"/>
    </location>
</feature>
<evidence type="ECO:0000256" key="1">
    <source>
        <dbReference type="SAM" id="Phobius"/>
    </source>
</evidence>
<sequence>MKVVSAAPGEGMQAISPPIPQLDTDTTLQLQQTQIAIYIIMGSLTAVIWDWMLSLAEEYRVVKRCGKSTAVLAYFLARASALTLCVLVFIFYTIIPDDDRCSVIFHSTSAMILVGNAAKAYLFLLRVRAVYGNSKLVTLCVWAGACVLVGSRLAGMFLVRISPSGHTGYCQVNAMGSLSAVALWVNSAYDTCVFAAISVRLTSMSTTTFGTLSAIRGYGLPHTMRHILRDGQLYYITVIAFMLLAAIMAVLPQASPVYQAAFTIPPFAMESNMVCKMFRAMIIRSLDIDPNGALSLAEACTNAMSSFEHATTLELDTRVMNVDLEQIDYEDLYWPDSH</sequence>
<feature type="transmembrane region" description="Helical" evidence="1">
    <location>
        <begin position="136"/>
        <end position="158"/>
    </location>
</feature>
<keyword evidence="1" id="KW-0812">Transmembrane</keyword>
<dbReference type="AlphaFoldDB" id="A0A166E9Y8"/>
<dbReference type="OrthoDB" id="3038990at2759"/>
<proteinExistence type="predicted"/>
<keyword evidence="4" id="KW-1185">Reference proteome</keyword>
<accession>A0A166E9Y8</accession>
<feature type="transmembrane region" description="Helical" evidence="1">
    <location>
        <begin position="233"/>
        <end position="251"/>
    </location>
</feature>
<organism evidence="3 4">
    <name type="scientific">Athelia psychrophila</name>
    <dbReference type="NCBI Taxonomy" id="1759441"/>
    <lineage>
        <taxon>Eukaryota</taxon>
        <taxon>Fungi</taxon>
        <taxon>Dikarya</taxon>
        <taxon>Basidiomycota</taxon>
        <taxon>Agaricomycotina</taxon>
        <taxon>Agaricomycetes</taxon>
        <taxon>Agaricomycetidae</taxon>
        <taxon>Atheliales</taxon>
        <taxon>Atheliaceae</taxon>
        <taxon>Athelia</taxon>
    </lineage>
</organism>
<keyword evidence="1" id="KW-0472">Membrane</keyword>
<feature type="domain" description="DUF6533" evidence="2">
    <location>
        <begin position="38"/>
        <end position="80"/>
    </location>
</feature>
<name>A0A166E9Y8_9AGAM</name>
<gene>
    <name evidence="3" type="ORF">FIBSPDRAFT_1048057</name>
</gene>
<reference evidence="3 4" key="1">
    <citation type="journal article" date="2016" name="Mol. Biol. Evol.">
        <title>Comparative Genomics of Early-Diverging Mushroom-Forming Fungi Provides Insights into the Origins of Lignocellulose Decay Capabilities.</title>
        <authorList>
            <person name="Nagy L.G."/>
            <person name="Riley R."/>
            <person name="Tritt A."/>
            <person name="Adam C."/>
            <person name="Daum C."/>
            <person name="Floudas D."/>
            <person name="Sun H."/>
            <person name="Yadav J.S."/>
            <person name="Pangilinan J."/>
            <person name="Larsson K.H."/>
            <person name="Matsuura K."/>
            <person name="Barry K."/>
            <person name="Labutti K."/>
            <person name="Kuo R."/>
            <person name="Ohm R.A."/>
            <person name="Bhattacharya S.S."/>
            <person name="Shirouzu T."/>
            <person name="Yoshinaga Y."/>
            <person name="Martin F.M."/>
            <person name="Grigoriev I.V."/>
            <person name="Hibbett D.S."/>
        </authorList>
    </citation>
    <scope>NUCLEOTIDE SEQUENCE [LARGE SCALE GENOMIC DNA]</scope>
    <source>
        <strain evidence="3 4">CBS 109695</strain>
    </source>
</reference>
<feature type="transmembrane region" description="Helical" evidence="1">
    <location>
        <begin position="104"/>
        <end position="124"/>
    </location>
</feature>
<evidence type="ECO:0000259" key="2">
    <source>
        <dbReference type="Pfam" id="PF20151"/>
    </source>
</evidence>
<protein>
    <recommendedName>
        <fullName evidence="2">DUF6533 domain-containing protein</fullName>
    </recommendedName>
</protein>
<keyword evidence="1" id="KW-1133">Transmembrane helix</keyword>